<keyword evidence="2" id="KW-1185">Reference proteome</keyword>
<dbReference type="PANTHER" id="PTHR38588">
    <property type="entry name" value="BLL0334 PROTEIN"/>
    <property type="match status" value="1"/>
</dbReference>
<dbReference type="EMBL" id="VIWP01000004">
    <property type="protein sequence ID" value="TWF53075.1"/>
    <property type="molecule type" value="Genomic_DNA"/>
</dbReference>
<evidence type="ECO:0000313" key="2">
    <source>
        <dbReference type="Proteomes" id="UP000320653"/>
    </source>
</evidence>
<proteinExistence type="predicted"/>
<dbReference type="AlphaFoldDB" id="A0A561QRR4"/>
<reference evidence="1 2" key="1">
    <citation type="submission" date="2019-06" db="EMBL/GenBank/DDBJ databases">
        <title>Sorghum-associated microbial communities from plants grown in Nebraska, USA.</title>
        <authorList>
            <person name="Schachtman D."/>
        </authorList>
    </citation>
    <scope>NUCLEOTIDE SEQUENCE [LARGE SCALE GENOMIC DNA]</scope>
    <source>
        <strain evidence="1 2">1225</strain>
    </source>
</reference>
<dbReference type="Pfam" id="PF06240">
    <property type="entry name" value="COXG"/>
    <property type="match status" value="1"/>
</dbReference>
<sequence length="168" mass="17781">MEPQDEEKGSESLMGDIGGEERIAAPRDVVWAALNDPDMLKPCIPGCQTLEWISANELEASIRVRIGPIPAHFSGKITLSDVVAPESYTISGQGKGGIAGFAKGSAKVRLKADGNETLLHYETEAQLGGRLAKLGAKLIAAAAQKLGSRFFADFSEAVTRRASDARNG</sequence>
<name>A0A561QRR4_9HYPH</name>
<dbReference type="PANTHER" id="PTHR38588:SF1">
    <property type="entry name" value="BLL0334 PROTEIN"/>
    <property type="match status" value="1"/>
</dbReference>
<dbReference type="SUPFAM" id="SSF55961">
    <property type="entry name" value="Bet v1-like"/>
    <property type="match status" value="1"/>
</dbReference>
<dbReference type="InterPro" id="IPR010419">
    <property type="entry name" value="CO_DH_gsu"/>
</dbReference>
<accession>A0A561QRR4</accession>
<dbReference type="Gene3D" id="3.30.530.20">
    <property type="match status" value="1"/>
</dbReference>
<dbReference type="CDD" id="cd05018">
    <property type="entry name" value="CoxG"/>
    <property type="match status" value="1"/>
</dbReference>
<protein>
    <recommendedName>
        <fullName evidence="3">Carbon monoxide dehydrogenase subunit G</fullName>
    </recommendedName>
</protein>
<comment type="caution">
    <text evidence="1">The sequence shown here is derived from an EMBL/GenBank/DDBJ whole genome shotgun (WGS) entry which is preliminary data.</text>
</comment>
<organism evidence="1 2">
    <name type="scientific">Neorhizobium alkalisoli</name>
    <dbReference type="NCBI Taxonomy" id="528178"/>
    <lineage>
        <taxon>Bacteria</taxon>
        <taxon>Pseudomonadati</taxon>
        <taxon>Pseudomonadota</taxon>
        <taxon>Alphaproteobacteria</taxon>
        <taxon>Hyphomicrobiales</taxon>
        <taxon>Rhizobiaceae</taxon>
        <taxon>Rhizobium/Agrobacterium group</taxon>
        <taxon>Neorhizobium</taxon>
    </lineage>
</organism>
<gene>
    <name evidence="1" type="ORF">FHW37_104346</name>
</gene>
<dbReference type="Proteomes" id="UP000320653">
    <property type="component" value="Unassembled WGS sequence"/>
</dbReference>
<dbReference type="InterPro" id="IPR023393">
    <property type="entry name" value="START-like_dom_sf"/>
</dbReference>
<evidence type="ECO:0000313" key="1">
    <source>
        <dbReference type="EMBL" id="TWF53075.1"/>
    </source>
</evidence>
<evidence type="ECO:0008006" key="3">
    <source>
        <dbReference type="Google" id="ProtNLM"/>
    </source>
</evidence>
<dbReference type="RefSeq" id="WP_246690807.1">
    <property type="nucleotide sequence ID" value="NZ_VIWP01000004.1"/>
</dbReference>